<organism evidence="2 3">
    <name type="scientific">Stenotrophomonas phage vB_SmaS_DLP_5</name>
    <dbReference type="NCBI Taxonomy" id="2044561"/>
    <lineage>
        <taxon>Viruses</taxon>
        <taxon>Duplodnaviria</taxon>
        <taxon>Heunggongvirae</taxon>
        <taxon>Uroviricota</taxon>
        <taxon>Caudoviricetes</taxon>
        <taxon>Delepquintavirus</taxon>
        <taxon>Delepquintavirus DLP5</taxon>
    </lineage>
</organism>
<dbReference type="EMBL" id="MG189906">
    <property type="protein sequence ID" value="ATS92318.1"/>
    <property type="molecule type" value="Genomic_DNA"/>
</dbReference>
<feature type="region of interest" description="Disordered" evidence="1">
    <location>
        <begin position="196"/>
        <end position="215"/>
    </location>
</feature>
<evidence type="ECO:0000256" key="1">
    <source>
        <dbReference type="SAM" id="MobiDB-lite"/>
    </source>
</evidence>
<reference evidence="2 3" key="2">
    <citation type="submission" date="2017-11" db="EMBL/GenBank/DDBJ databases">
        <title>Lysogenic conversion of Stenotrophomonas maltophilia by temperate phage DLP4.</title>
        <authorList>
            <person name="Dennis J."/>
            <person name="Stothard P."/>
        </authorList>
    </citation>
    <scope>NUCLEOTIDE SEQUENCE [LARGE SCALE GENOMIC DNA]</scope>
</reference>
<name>A0A2D2W2F3_9CAUD</name>
<protein>
    <submittedName>
        <fullName evidence="2">Uncharacterized protein</fullName>
    </submittedName>
</protein>
<accession>A0A2D2W2F3</accession>
<evidence type="ECO:0000313" key="3">
    <source>
        <dbReference type="Proteomes" id="UP000241675"/>
    </source>
</evidence>
<evidence type="ECO:0000313" key="2">
    <source>
        <dbReference type="EMBL" id="ATS92318.1"/>
    </source>
</evidence>
<keyword evidence="3" id="KW-1185">Reference proteome</keyword>
<gene>
    <name evidence="2" type="ORF">DLP05_108</name>
</gene>
<proteinExistence type="predicted"/>
<dbReference type="Proteomes" id="UP000241675">
    <property type="component" value="Segment"/>
</dbReference>
<reference evidence="3" key="1">
    <citation type="submission" date="2017-10" db="EMBL/GenBank/DDBJ databases">
        <authorList>
            <person name="Peters D.L."/>
        </authorList>
    </citation>
    <scope>NUCLEOTIDE SEQUENCE [LARGE SCALE GENOMIC DNA]</scope>
</reference>
<sequence length="215" mass="24164">MAAVKYARIFALGEEKVTVINNMLAEGNSAQVVARHIQGVWGEFKDVAEKTLMQQLLRYRSEHCESPQVQQELAVDPKTERFKKVEGKLDVLTEMIELAGMQKKRLRTFLDREETLKMPIKGVSEDISLLNNMYKDIQKVQFDLGLDQYNGPLIQGGKQTQSRTVHPDGTVVEESTTEVISSTLEVLEQFRMKKQQPAIEGEASVVSVDPAGEPT</sequence>